<feature type="compositionally biased region" description="Low complexity" evidence="4">
    <location>
        <begin position="2015"/>
        <end position="2048"/>
    </location>
</feature>
<evidence type="ECO:0000313" key="7">
    <source>
        <dbReference type="Proteomes" id="UP001627154"/>
    </source>
</evidence>
<feature type="compositionally biased region" description="Low complexity" evidence="4">
    <location>
        <begin position="2827"/>
        <end position="2847"/>
    </location>
</feature>
<feature type="compositionally biased region" description="Basic and acidic residues" evidence="4">
    <location>
        <begin position="848"/>
        <end position="857"/>
    </location>
</feature>
<feature type="compositionally biased region" description="Low complexity" evidence="4">
    <location>
        <begin position="3371"/>
        <end position="3382"/>
    </location>
</feature>
<feature type="region of interest" description="Disordered" evidence="4">
    <location>
        <begin position="1581"/>
        <end position="1733"/>
    </location>
</feature>
<feature type="compositionally biased region" description="Low complexity" evidence="4">
    <location>
        <begin position="1656"/>
        <end position="1669"/>
    </location>
</feature>
<accession>A0ABD2X8L9</accession>
<dbReference type="SMART" id="SM00459">
    <property type="entry name" value="Sorb"/>
    <property type="match status" value="1"/>
</dbReference>
<comment type="subcellular location">
    <subcellularLocation>
        <location evidence="1">Cell junction</location>
    </subcellularLocation>
</comment>
<feature type="compositionally biased region" description="Low complexity" evidence="4">
    <location>
        <begin position="3692"/>
        <end position="3714"/>
    </location>
</feature>
<feature type="compositionally biased region" description="Basic residues" evidence="4">
    <location>
        <begin position="1"/>
        <end position="17"/>
    </location>
</feature>
<gene>
    <name evidence="6" type="ORF">TKK_005438</name>
</gene>
<reference evidence="6 7" key="1">
    <citation type="journal article" date="2024" name="bioRxiv">
        <title>A reference genome for Trichogramma kaykai: A tiny desert-dwelling parasitoid wasp with competing sex-ratio distorters.</title>
        <authorList>
            <person name="Culotta J."/>
            <person name="Lindsey A.R."/>
        </authorList>
    </citation>
    <scope>NUCLEOTIDE SEQUENCE [LARGE SCALE GENOMIC DNA]</scope>
    <source>
        <strain evidence="6 7">KSX58</strain>
    </source>
</reference>
<feature type="region of interest" description="Disordered" evidence="4">
    <location>
        <begin position="2799"/>
        <end position="2847"/>
    </location>
</feature>
<feature type="region of interest" description="Disordered" evidence="4">
    <location>
        <begin position="1"/>
        <end position="61"/>
    </location>
</feature>
<dbReference type="Proteomes" id="UP001627154">
    <property type="component" value="Unassembled WGS sequence"/>
</dbReference>
<comment type="caution">
    <text evidence="6">The sequence shown here is derived from an EMBL/GenBank/DDBJ whole genome shotgun (WGS) entry which is preliminary data.</text>
</comment>
<feature type="region of interest" description="Disordered" evidence="4">
    <location>
        <begin position="580"/>
        <end position="603"/>
    </location>
</feature>
<feature type="compositionally biased region" description="Polar residues" evidence="4">
    <location>
        <begin position="473"/>
        <end position="490"/>
    </location>
</feature>
<feature type="region of interest" description="Disordered" evidence="4">
    <location>
        <begin position="3414"/>
        <end position="3467"/>
    </location>
</feature>
<feature type="region of interest" description="Disordered" evidence="4">
    <location>
        <begin position="1340"/>
        <end position="1379"/>
    </location>
</feature>
<feature type="region of interest" description="Disordered" evidence="4">
    <location>
        <begin position="1967"/>
        <end position="2066"/>
    </location>
</feature>
<dbReference type="PANTHER" id="PTHR14596">
    <property type="entry name" value="ZINC FINGER PROTEIN"/>
    <property type="match status" value="1"/>
</dbReference>
<feature type="coiled-coil region" evidence="3">
    <location>
        <begin position="2972"/>
        <end position="3046"/>
    </location>
</feature>
<evidence type="ECO:0000256" key="4">
    <source>
        <dbReference type="SAM" id="MobiDB-lite"/>
    </source>
</evidence>
<feature type="compositionally biased region" description="Polar residues" evidence="4">
    <location>
        <begin position="3424"/>
        <end position="3438"/>
    </location>
</feature>
<feature type="region of interest" description="Disordered" evidence="4">
    <location>
        <begin position="805"/>
        <end position="861"/>
    </location>
</feature>
<proteinExistence type="predicted"/>
<dbReference type="InterPro" id="IPR003127">
    <property type="entry name" value="SoHo_dom"/>
</dbReference>
<feature type="region of interest" description="Disordered" evidence="4">
    <location>
        <begin position="3368"/>
        <end position="3387"/>
    </location>
</feature>
<feature type="compositionally biased region" description="Polar residues" evidence="4">
    <location>
        <begin position="2601"/>
        <end position="2612"/>
    </location>
</feature>
<feature type="compositionally biased region" description="Low complexity" evidence="4">
    <location>
        <begin position="2347"/>
        <end position="2362"/>
    </location>
</feature>
<evidence type="ECO:0000259" key="5">
    <source>
        <dbReference type="PROSITE" id="PS50831"/>
    </source>
</evidence>
<dbReference type="PROSITE" id="PS50831">
    <property type="entry name" value="SOHO"/>
    <property type="match status" value="1"/>
</dbReference>
<feature type="compositionally biased region" description="Low complexity" evidence="4">
    <location>
        <begin position="1968"/>
        <end position="1982"/>
    </location>
</feature>
<feature type="region of interest" description="Disordered" evidence="4">
    <location>
        <begin position="199"/>
        <end position="230"/>
    </location>
</feature>
<feature type="compositionally biased region" description="Polar residues" evidence="4">
    <location>
        <begin position="1425"/>
        <end position="1436"/>
    </location>
</feature>
<feature type="compositionally biased region" description="Low complexity" evidence="4">
    <location>
        <begin position="2151"/>
        <end position="2181"/>
    </location>
</feature>
<feature type="region of interest" description="Disordered" evidence="4">
    <location>
        <begin position="2601"/>
        <end position="2659"/>
    </location>
</feature>
<feature type="region of interest" description="Disordered" evidence="4">
    <location>
        <begin position="2151"/>
        <end position="2193"/>
    </location>
</feature>
<dbReference type="EMBL" id="JBJJXI010000045">
    <property type="protein sequence ID" value="KAL3401635.1"/>
    <property type="molecule type" value="Genomic_DNA"/>
</dbReference>
<feature type="compositionally biased region" description="Polar residues" evidence="4">
    <location>
        <begin position="1616"/>
        <end position="1625"/>
    </location>
</feature>
<feature type="compositionally biased region" description="Basic and acidic residues" evidence="4">
    <location>
        <begin position="1599"/>
        <end position="1611"/>
    </location>
</feature>
<feature type="compositionally biased region" description="Polar residues" evidence="4">
    <location>
        <begin position="1989"/>
        <end position="2006"/>
    </location>
</feature>
<evidence type="ECO:0000313" key="6">
    <source>
        <dbReference type="EMBL" id="KAL3401635.1"/>
    </source>
</evidence>
<feature type="compositionally biased region" description="Basic and acidic residues" evidence="4">
    <location>
        <begin position="1340"/>
        <end position="1362"/>
    </location>
</feature>
<evidence type="ECO:0000256" key="1">
    <source>
        <dbReference type="ARBA" id="ARBA00004282"/>
    </source>
</evidence>
<feature type="compositionally biased region" description="Basic and acidic residues" evidence="4">
    <location>
        <begin position="1887"/>
        <end position="1899"/>
    </location>
</feature>
<feature type="compositionally biased region" description="Basic and acidic residues" evidence="4">
    <location>
        <begin position="1672"/>
        <end position="1681"/>
    </location>
</feature>
<feature type="region of interest" description="Disordered" evidence="4">
    <location>
        <begin position="2494"/>
        <end position="2554"/>
    </location>
</feature>
<evidence type="ECO:0000256" key="2">
    <source>
        <dbReference type="ARBA" id="ARBA00022949"/>
    </source>
</evidence>
<feature type="compositionally biased region" description="Polar residues" evidence="4">
    <location>
        <begin position="1682"/>
        <end position="1715"/>
    </location>
</feature>
<feature type="compositionally biased region" description="Basic and acidic residues" evidence="4">
    <location>
        <begin position="2799"/>
        <end position="2818"/>
    </location>
</feature>
<feature type="region of interest" description="Disordered" evidence="4">
    <location>
        <begin position="2322"/>
        <end position="2362"/>
    </location>
</feature>
<protein>
    <recommendedName>
        <fullName evidence="5">SoHo domain-containing protein</fullName>
    </recommendedName>
</protein>
<dbReference type="PANTHER" id="PTHR14596:SF72">
    <property type="entry name" value="ZINC FINGER PROTEIN MSN2-RELATED"/>
    <property type="match status" value="1"/>
</dbReference>
<feature type="coiled-coil region" evidence="3">
    <location>
        <begin position="1279"/>
        <end position="1309"/>
    </location>
</feature>
<dbReference type="GO" id="GO:0070161">
    <property type="term" value="C:anchoring junction"/>
    <property type="evidence" value="ECO:0007669"/>
    <property type="project" value="UniProtKB-SubCell"/>
</dbReference>
<feature type="compositionally biased region" description="Basic and acidic residues" evidence="4">
    <location>
        <begin position="2500"/>
        <end position="2518"/>
    </location>
</feature>
<keyword evidence="2" id="KW-0965">Cell junction</keyword>
<feature type="compositionally biased region" description="Basic and acidic residues" evidence="4">
    <location>
        <begin position="491"/>
        <end position="505"/>
    </location>
</feature>
<feature type="compositionally biased region" description="Polar residues" evidence="4">
    <location>
        <begin position="2322"/>
        <end position="2332"/>
    </location>
</feature>
<keyword evidence="3" id="KW-0175">Coiled coil</keyword>
<feature type="region of interest" description="Disordered" evidence="4">
    <location>
        <begin position="1411"/>
        <end position="1440"/>
    </location>
</feature>
<name>A0ABD2X8L9_9HYME</name>
<feature type="compositionally biased region" description="Acidic residues" evidence="4">
    <location>
        <begin position="39"/>
        <end position="50"/>
    </location>
</feature>
<feature type="region of interest" description="Disordered" evidence="4">
    <location>
        <begin position="3687"/>
        <end position="3781"/>
    </location>
</feature>
<feature type="domain" description="SoHo" evidence="5">
    <location>
        <begin position="1798"/>
        <end position="1861"/>
    </location>
</feature>
<feature type="compositionally biased region" description="Basic and acidic residues" evidence="4">
    <location>
        <begin position="201"/>
        <end position="219"/>
    </location>
</feature>
<feature type="compositionally biased region" description="Low complexity" evidence="4">
    <location>
        <begin position="221"/>
        <end position="230"/>
    </location>
</feature>
<organism evidence="6 7">
    <name type="scientific">Trichogramma kaykai</name>
    <dbReference type="NCBI Taxonomy" id="54128"/>
    <lineage>
        <taxon>Eukaryota</taxon>
        <taxon>Metazoa</taxon>
        <taxon>Ecdysozoa</taxon>
        <taxon>Arthropoda</taxon>
        <taxon>Hexapoda</taxon>
        <taxon>Insecta</taxon>
        <taxon>Pterygota</taxon>
        <taxon>Neoptera</taxon>
        <taxon>Endopterygota</taxon>
        <taxon>Hymenoptera</taxon>
        <taxon>Apocrita</taxon>
        <taxon>Proctotrupomorpha</taxon>
        <taxon>Chalcidoidea</taxon>
        <taxon>Trichogrammatidae</taxon>
        <taxon>Trichogramma</taxon>
    </lineage>
</organism>
<keyword evidence="7" id="KW-1185">Reference proteome</keyword>
<feature type="compositionally biased region" description="Low complexity" evidence="4">
    <location>
        <begin position="3721"/>
        <end position="3736"/>
    </location>
</feature>
<sequence length="3817" mass="430611">MPSGSRSRRNKRKRQRRQAQNWKETGRKNDERDSAQTSENDEAENTDDAELTITTEQKSSNEEFPIAENLSLCRGRMLREKNRCKIEKKTLDTNTQICEITSLVRSEPLKAKLDHIAGVGIIESSRAPTENVSVSEPVEPCVPLPKSIIKRVENLPSNGSNTAMSIRDRVEIREVTESEADEALVGSCRKEEAIVVEAESDLERESSLEEQLSHEEEKAGTAAEASVTTSKTAVAATAAAAMTSGENDDIMSWEMEKQLRNFIETLRLPGALPPTALYSAKFPESDVNSRSCLARGQSKSYLRKRADAATAGSSLQSQVSLESCRSLDIIQEEGTLDTDNRHIRDFINEQISKSRREPRGELSGRNWVSSAMSSQQDVEQENKQKNCDTVGEDDVDCCIASRVSDVVEKNQQLICDNVVCSEPKLAVPVETSCPNKQGDECVICTSESSREIQSVDDLIYENKSERDAKINGRPSSFTENNSNDLKSSCTQRHDSVSSENESEFHYSEESEDNCRLIITDIKDEDVDDFFAAKPTRMKKRRKKKSDIDEPFVGNNLHDFFARHGLERSNSINLETITENITTSFDSDENENKDPESQQMPFERQKPCTRQVPFFETLFFENMHDPSGPGGNIVFIQEMGPADFPFYPGPPPAEYSRYHDQPLAESGGDEQEAVESLVRLLLAAVSKNDDIRHEVQNKLSLCDLEKLPASIRLAASELMEPRAVVSEKSSGDRLRNNATVDEPQRTNSALGIDEITTAEIAPIGRSSADKDGVASMSFSDYIDDPLLSPSLISSIDKRQREKNAFEFPARDSSADSASKQQQNSTIDCKSYELSPSAVGIPTKNSPDAKFGKEPRNEEMSPLTPEVVSKAADSQVEPIPAGDYLHYVHPSPTKFSPDFNSHSTVDQQQRHQQQPLPHSLRDLCIEKIMSLPAGEQIIGLMETPEHNVFRDLDVMPDSLRVKDYDFSTVSVDAVNRGKITRKHSQERFQPLPAKHENSYIHRQKNKPWTGVPTTEDPSVLLCLSPSQQASEMKTSADNLLDLHSKFVNRRKYHNDEPKPRPPASYFVDVTPIEMSQEAPEPRINSDSSRLLNIIKQNPIRPKSEPNGFAPLDILQTHQEVPINFDELQRLRAERLNTWFYNMNNSIIPHSYNVQIDNANVPLECDEHFAPQRTSTPSLESKIQPHHFKAHEPAYINSALIIKDESEVMSSKGAEVELIDNCHDVNEVLDDINDMVPKNLENPDVLKQMTTKEIMASLKELQDNMKINKKNHKRYSLPEEYFEEQLKYIENLENKLQELIIAEEENKSLEKFVKHAKMKKEKSKSKRKPYTILEVSFLNKPPTKEISKQDEAKEESEVKRDDKSIVESQVNSKRSRPDATVNSKKLEIKEECRKSIAVDNDSSEDGKLKKFLRDLHDPSLDDPPSESVKSAPSKQQSIPMPQRPYSIAVIPNGEVFRQQMYNEYVHKVMEREVRKQRRVIKITGHRSERAKLRADDLNKVEQEFIEKAKSRMHRYGIKLDDSDSEGADSVASANPGVLLDGQTIRNAKILPKHLQEFLEISAKDEQVKLENEIIAPTFKALSAKPGVWSPGSSTSKPLRQSSPERSHKSEKDDPIPSVWTPSNANPSPVTERKEFRPVQFESPVLSRKKYTQQSPKQESAPTVPSPSSSSTTNPWHEEIQKKESSTQILQHNTSSSTSSQRIVNSYSAPSQGLNSFSSTTTTTTAQTPRLPRAQNPTITLLQKAREGHIPKGAAYLDEADHSAPLKEDKPLLSPGEVKYTFKSGYDSEPDLRNSSTRRIVRKTPRKYEGIGPTTGSGIPICIRSEVKEPNQAKWYKRMYESLHRAPKKDDYVTIRYKPHRGTQTGYSGTSSGYLSEPEPTRNYDRSATLDNRRQRQRNKENDYYNSTLPRGAGGRVNGHYSPETYHLQPGRIEDYVPGNCSIQEKETKEWWDEVMDIFDGWLDENGHEIQANTTTNDNNSASNEQNNRRSIEATTLTTTAPKLQRSSSARPALQTHRLSSLQNNVSSSSGVIRSSSSSSSSSRSLLVTGSSLNNHHQKRGSIAGNDENIRRDLEQQRLRQTRLLESLYELTSRPRSGSVGDRIIRPLDEWPYQQQQQQKLQQQRRQLPQIPAHLQQQLQQQQIALQQQLSSSASSSSSVTNSSSTNGTSSAAVAPPTSSSSSASRLPFEQSNSHSPKSYMTHALKESGYESDSTLVFRRREDVSPLSPIEQRIAYKTVQKGGDVPLHGFRKLAPERPKDDTEIEYYPISSSLTRLRGSCSTSPASSTSSMSVSRIPVSSMASRQAMKNHGSPIRRNTFITVASSTIHNNNNSSAKIPSPPKRKSSRNNRTLKLYSSSSTAKTSSDTLQMSNVRLLREKLRLNLDKEKEDFRPKIIRTSSSSPVLMTRRAINDVYGNLKKRSSAPCLTKVGDSYVSRMRSRICDSVSPVSRSPKVPILRKTSEIKASMEKYPSRISLSNSSKSTNKVCNYASKTKISSSSLASPKKETKARALKRDQDESCRRLSRSKQDLTSLTESRRTIHRQKEKQKYSNKTLPTGALLSSSQRTLTFDDGKMTCDNRLDVTTLLYSPSKKLTDYKESTVSSRQKSILTGNSSNCEKKRTRSKPASMKKVESRRSSMINPAGKNLELSSKTFAKSRSRHATNKIGHPEKMRTCERVTVSEIITPTLTADLLRQHQETMSDSFFQHLFLKDVKIETTEPCPTRNSSVLDRARMFQEVPYNDHCKSEPSLKSLNIYLTHKRPVSNSRFRNWEQESISSRSSSPCNSHSRISKFESITRIDDVDYVRDRSPSPTHELPKERSLSEPPIKSLRGSPDPAARRSPSLSPVRSPSCRRIQNYRQSYLESVSNGLSKKYQAKSASDIDSIKSFKQTSFGSNLSLTRSTNSLMNFPTDRGEYQKYILERRHSRQKSKRYKDLYDFYSNLEKMGKLERTTSSGELFVNQKNDEIIDYELWKQIRAKEKAKQELKDVYRKLRQAERENDFLFSTRDVSSQKWRGDSSLRCKERSVDNIREQFKKLEKEQSELEMSRQREIAAKKDTYKPLWRGSSVINVANSLTRRAAEKSDQLDKSSVQASLQRSLGGSNKFWSSLSLEQVTALKNQLNDIYGNDPVVPKKTLAPKRPDPPVTTYAKQVTRECIVSDSEQSSFAISEFEIVVPKKEASSGAEKDLGLHVRCHSMIASERSRQRDNSDVIKRSRSIGHVTSFERSHCGSVVQSPDMTEREKKRLSLTLGKEMLEKVGQTKTVTPRETRGALAAASAKCVPPKTSPVCSQVYKEKDDFLLVLTMADDAPDKKDRIEKRMTDWSVKVEKEGADQIDSTTESSDTSVKTVLHRSIELDDLQKKVEFYEKIEEQKATGGKDTTTTTTGPSKISSAQSFTDLKELFGESAAAKYRSIPLRSATGPAKAEQISCNDSGRGRSSSASPDVVASTRRAAKRDEQRPRSASPRASPQYYCSSSESLESLWQRCGSPDPEKYWRSYLKLVRDGTVRRLRAKFESLEDIPRLQQRRPRLARRFQSDPELARNLLGKVTDTKRNYIKPQEIPDVAWLRRKYELPARKRRGGVSPIPRVPWKLEDLTMPHINVISKTAELYDSVARSKPSPSLDLHREEARELETRRAVNRVREMFERSLSPESTKATSILGEMFTSAPDVHELRDVAPYLAGQWVAHRYPSRYDNPRSLSSPPDLSRSGSSKRSISPPSRKKAGSRSSSTSPVRPRTPVSILKQSAQQQQQQQQQRDVFADQPFDPSKHRPRFRYQPSPPPPIQPIKYVKPDYCCPKLAVHSARPSVVTFEGPRASRSAHV</sequence>
<feature type="region of interest" description="Disordered" evidence="4">
    <location>
        <begin position="464"/>
        <end position="505"/>
    </location>
</feature>
<evidence type="ECO:0000256" key="3">
    <source>
        <dbReference type="SAM" id="Coils"/>
    </source>
</evidence>
<feature type="compositionally biased region" description="Basic and acidic residues" evidence="4">
    <location>
        <begin position="24"/>
        <end position="34"/>
    </location>
</feature>
<feature type="compositionally biased region" description="Polar residues" evidence="4">
    <location>
        <begin position="1587"/>
        <end position="1598"/>
    </location>
</feature>
<feature type="region of interest" description="Disordered" evidence="4">
    <location>
        <begin position="1850"/>
        <end position="1922"/>
    </location>
</feature>
<feature type="compositionally biased region" description="Low complexity" evidence="4">
    <location>
        <begin position="1858"/>
        <end position="1872"/>
    </location>
</feature>